<dbReference type="PROSITE" id="PS51352">
    <property type="entry name" value="THIOREDOXIN_2"/>
    <property type="match status" value="1"/>
</dbReference>
<evidence type="ECO:0000256" key="2">
    <source>
        <dbReference type="ARBA" id="ARBA00023008"/>
    </source>
</evidence>
<gene>
    <name evidence="7" type="ORF">GGR04_003129</name>
</gene>
<dbReference type="RefSeq" id="WP_183200820.1">
    <property type="nucleotide sequence ID" value="NZ_JACIEK010000009.1"/>
</dbReference>
<keyword evidence="4" id="KW-1015">Disulfide bond</keyword>
<protein>
    <submittedName>
        <fullName evidence="7">Protein SCO1/2</fullName>
    </submittedName>
</protein>
<proteinExistence type="inferred from homology"/>
<comment type="similarity">
    <text evidence="1">Belongs to the SCO1/2 family.</text>
</comment>
<dbReference type="CDD" id="cd02968">
    <property type="entry name" value="SCO"/>
    <property type="match status" value="1"/>
</dbReference>
<feature type="binding site" evidence="3">
    <location>
        <position position="76"/>
    </location>
    <ligand>
        <name>Cu cation</name>
        <dbReference type="ChEBI" id="CHEBI:23378"/>
    </ligand>
</feature>
<dbReference type="InterPro" id="IPR003782">
    <property type="entry name" value="SCO1/SenC"/>
</dbReference>
<evidence type="ECO:0000256" key="5">
    <source>
        <dbReference type="SAM" id="SignalP"/>
    </source>
</evidence>
<feature type="binding site" evidence="3">
    <location>
        <position position="72"/>
    </location>
    <ligand>
        <name>Cu cation</name>
        <dbReference type="ChEBI" id="CHEBI:23378"/>
    </ligand>
</feature>
<keyword evidence="5" id="KW-0732">Signal</keyword>
<keyword evidence="3" id="KW-0479">Metal-binding</keyword>
<dbReference type="Pfam" id="PF02630">
    <property type="entry name" value="SCO1-SenC"/>
    <property type="match status" value="1"/>
</dbReference>
<dbReference type="GO" id="GO:0046872">
    <property type="term" value="F:metal ion binding"/>
    <property type="evidence" value="ECO:0007669"/>
    <property type="project" value="UniProtKB-KW"/>
</dbReference>
<evidence type="ECO:0000259" key="6">
    <source>
        <dbReference type="PROSITE" id="PS51352"/>
    </source>
</evidence>
<name>A0A7W6H643_9HYPH</name>
<keyword evidence="2 3" id="KW-0186">Copper</keyword>
<keyword evidence="8" id="KW-1185">Reference proteome</keyword>
<comment type="caution">
    <text evidence="7">The sequence shown here is derived from an EMBL/GenBank/DDBJ whole genome shotgun (WGS) entry which is preliminary data.</text>
</comment>
<dbReference type="AlphaFoldDB" id="A0A7W6H643"/>
<dbReference type="PANTHER" id="PTHR12151">
    <property type="entry name" value="ELECTRON TRANSPORT PROTIN SCO1/SENC FAMILY MEMBER"/>
    <property type="match status" value="1"/>
</dbReference>
<feature type="domain" description="Thioredoxin" evidence="6">
    <location>
        <begin position="34"/>
        <end position="197"/>
    </location>
</feature>
<evidence type="ECO:0000256" key="3">
    <source>
        <dbReference type="PIRSR" id="PIRSR603782-1"/>
    </source>
</evidence>
<dbReference type="Gene3D" id="3.40.30.10">
    <property type="entry name" value="Glutaredoxin"/>
    <property type="match status" value="1"/>
</dbReference>
<dbReference type="InterPro" id="IPR013766">
    <property type="entry name" value="Thioredoxin_domain"/>
</dbReference>
<dbReference type="PANTHER" id="PTHR12151:SF25">
    <property type="entry name" value="LINALOOL DEHYDRATASE_ISOMERASE DOMAIN-CONTAINING PROTEIN"/>
    <property type="match status" value="1"/>
</dbReference>
<feature type="chain" id="PRO_5031539721" evidence="5">
    <location>
        <begin position="32"/>
        <end position="204"/>
    </location>
</feature>
<dbReference type="Proteomes" id="UP000542776">
    <property type="component" value="Unassembled WGS sequence"/>
</dbReference>
<evidence type="ECO:0000256" key="4">
    <source>
        <dbReference type="PIRSR" id="PIRSR603782-2"/>
    </source>
</evidence>
<feature type="signal peptide" evidence="5">
    <location>
        <begin position="1"/>
        <end position="31"/>
    </location>
</feature>
<dbReference type="EMBL" id="JACIEK010000009">
    <property type="protein sequence ID" value="MBB3999260.1"/>
    <property type="molecule type" value="Genomic_DNA"/>
</dbReference>
<evidence type="ECO:0000313" key="8">
    <source>
        <dbReference type="Proteomes" id="UP000542776"/>
    </source>
</evidence>
<feature type="binding site" evidence="3">
    <location>
        <position position="162"/>
    </location>
    <ligand>
        <name>Cu cation</name>
        <dbReference type="ChEBI" id="CHEBI:23378"/>
    </ligand>
</feature>
<accession>A0A7W6H643</accession>
<evidence type="ECO:0000256" key="1">
    <source>
        <dbReference type="ARBA" id="ARBA00010996"/>
    </source>
</evidence>
<dbReference type="InterPro" id="IPR036249">
    <property type="entry name" value="Thioredoxin-like_sf"/>
</dbReference>
<evidence type="ECO:0000313" key="7">
    <source>
        <dbReference type="EMBL" id="MBB3999260.1"/>
    </source>
</evidence>
<feature type="disulfide bond" description="Redox-active" evidence="4">
    <location>
        <begin position="72"/>
        <end position="76"/>
    </location>
</feature>
<organism evidence="7 8">
    <name type="scientific">Aureimonas pseudogalii</name>
    <dbReference type="NCBI Taxonomy" id="1744844"/>
    <lineage>
        <taxon>Bacteria</taxon>
        <taxon>Pseudomonadati</taxon>
        <taxon>Pseudomonadota</taxon>
        <taxon>Alphaproteobacteria</taxon>
        <taxon>Hyphomicrobiales</taxon>
        <taxon>Aurantimonadaceae</taxon>
        <taxon>Aureimonas</taxon>
    </lineage>
</organism>
<sequence>MSYRRRSASKRPTLALGLTLFLMSLLGAAGAAEASETFVVPKAGLVDQAGRPYDGSDGAGRVRIVYFGFTNCPEICPTTLWELHAALASLAPADHIRVQPIFVSVDPLRDTPEVLETYLQSFDPAFVGVGGTLEAIDAFAWNNGIYVARNDASDAVTYTVDHTSSLLVVDPAGTVLDRIPYGASVTDIAERITQAIDPKRGLSR</sequence>
<dbReference type="SUPFAM" id="SSF52833">
    <property type="entry name" value="Thioredoxin-like"/>
    <property type="match status" value="1"/>
</dbReference>
<reference evidence="7 8" key="1">
    <citation type="submission" date="2020-08" db="EMBL/GenBank/DDBJ databases">
        <title>Genomic Encyclopedia of Type Strains, Phase IV (KMG-IV): sequencing the most valuable type-strain genomes for metagenomic binning, comparative biology and taxonomic classification.</title>
        <authorList>
            <person name="Goeker M."/>
        </authorList>
    </citation>
    <scope>NUCLEOTIDE SEQUENCE [LARGE SCALE GENOMIC DNA]</scope>
    <source>
        <strain evidence="7 8">DSM 102238</strain>
    </source>
</reference>